<dbReference type="InterPro" id="IPR006660">
    <property type="entry name" value="Arsenate_reductase-like"/>
</dbReference>
<dbReference type="NCBIfam" id="NF008107">
    <property type="entry name" value="PRK10853.1"/>
    <property type="match status" value="1"/>
</dbReference>
<dbReference type="InterPro" id="IPR006504">
    <property type="entry name" value="Tscrpt_reg_Spx/MgsR"/>
</dbReference>
<evidence type="ECO:0000313" key="3">
    <source>
        <dbReference type="EMBL" id="MXO55080.1"/>
    </source>
</evidence>
<name>A0A844Y8P6_9SPHN</name>
<dbReference type="RefSeq" id="WP_160661955.1">
    <property type="nucleotide sequence ID" value="NZ_BAABDV010000001.1"/>
</dbReference>
<protein>
    <submittedName>
        <fullName evidence="3">ArsC family reductase</fullName>
    </submittedName>
</protein>
<evidence type="ECO:0000256" key="1">
    <source>
        <dbReference type="ARBA" id="ARBA00007198"/>
    </source>
</evidence>
<dbReference type="NCBIfam" id="TIGR01617">
    <property type="entry name" value="arsC_related"/>
    <property type="match status" value="1"/>
</dbReference>
<dbReference type="Proteomes" id="UP000430272">
    <property type="component" value="Unassembled WGS sequence"/>
</dbReference>
<dbReference type="EMBL" id="WTYD01000003">
    <property type="protein sequence ID" value="MXO55080.1"/>
    <property type="molecule type" value="Genomic_DNA"/>
</dbReference>
<comment type="caution">
    <text evidence="3">The sequence shown here is derived from an EMBL/GenBank/DDBJ whole genome shotgun (WGS) entry which is preliminary data.</text>
</comment>
<accession>A0A844Y8P6</accession>
<evidence type="ECO:0000256" key="2">
    <source>
        <dbReference type="PROSITE-ProRule" id="PRU01282"/>
    </source>
</evidence>
<dbReference type="PANTHER" id="PTHR30041">
    <property type="entry name" value="ARSENATE REDUCTASE"/>
    <property type="match status" value="1"/>
</dbReference>
<evidence type="ECO:0000313" key="4">
    <source>
        <dbReference type="Proteomes" id="UP000430272"/>
    </source>
</evidence>
<dbReference type="InterPro" id="IPR036249">
    <property type="entry name" value="Thioredoxin-like_sf"/>
</dbReference>
<reference evidence="3 4" key="1">
    <citation type="submission" date="2019-12" db="EMBL/GenBank/DDBJ databases">
        <title>Genomic-based taxomic classification of the family Erythrobacteraceae.</title>
        <authorList>
            <person name="Xu L."/>
        </authorList>
    </citation>
    <scope>NUCLEOTIDE SEQUENCE [LARGE SCALE GENOMIC DNA]</scope>
    <source>
        <strain evidence="3 4">JCM 17468</strain>
    </source>
</reference>
<dbReference type="OrthoDB" id="9803749at2"/>
<dbReference type="PANTHER" id="PTHR30041:SF8">
    <property type="entry name" value="PROTEIN YFFB"/>
    <property type="match status" value="1"/>
</dbReference>
<organism evidence="3 4">
    <name type="scientific">Qipengyuania pelagi</name>
    <dbReference type="NCBI Taxonomy" id="994320"/>
    <lineage>
        <taxon>Bacteria</taxon>
        <taxon>Pseudomonadati</taxon>
        <taxon>Pseudomonadota</taxon>
        <taxon>Alphaproteobacteria</taxon>
        <taxon>Sphingomonadales</taxon>
        <taxon>Erythrobacteraceae</taxon>
        <taxon>Qipengyuania</taxon>
    </lineage>
</organism>
<dbReference type="CDD" id="cd03035">
    <property type="entry name" value="ArsC_Yffb"/>
    <property type="match status" value="1"/>
</dbReference>
<comment type="similarity">
    <text evidence="1 2">Belongs to the ArsC family.</text>
</comment>
<dbReference type="Gene3D" id="3.40.30.10">
    <property type="entry name" value="Glutaredoxin"/>
    <property type="match status" value="1"/>
</dbReference>
<dbReference type="PROSITE" id="PS51353">
    <property type="entry name" value="ARSC"/>
    <property type="match status" value="1"/>
</dbReference>
<proteinExistence type="inferred from homology"/>
<keyword evidence="4" id="KW-1185">Reference proteome</keyword>
<gene>
    <name evidence="3" type="ORF">GRI47_13815</name>
</gene>
<dbReference type="SUPFAM" id="SSF52833">
    <property type="entry name" value="Thioredoxin-like"/>
    <property type="match status" value="1"/>
</dbReference>
<sequence length="118" mass="13705">MAKIQIYGIPNCDSVKKARKWLDANGLDYAFHDYKKTGADRATLERWADRCGWESLLNRRGTTFRKLDESDRADLDREKAIDLMLQHTSLIKRPIAQHEDGQRTLVGFSESEWENAFC</sequence>
<dbReference type="Pfam" id="PF03960">
    <property type="entry name" value="ArsC"/>
    <property type="match status" value="1"/>
</dbReference>
<dbReference type="AlphaFoldDB" id="A0A844Y8P6"/>